<dbReference type="PANTHER" id="PTHR33270:SF7">
    <property type="entry name" value="SNRNP25 UBIQUITIN-LIKE DOMAIN-CONTAINING PROTEIN"/>
    <property type="match status" value="1"/>
</dbReference>
<protein>
    <recommendedName>
        <fullName evidence="1">DUF7054 domain-containing protein</fullName>
    </recommendedName>
</protein>
<evidence type="ECO:0000313" key="2">
    <source>
        <dbReference type="EMBL" id="KAF5734442.1"/>
    </source>
</evidence>
<dbReference type="InterPro" id="IPR040358">
    <property type="entry name" value="At4g22758-like"/>
</dbReference>
<dbReference type="InParanoid" id="A0A7J7CK57"/>
<name>A0A7J7CK57_TRIWF</name>
<dbReference type="EMBL" id="JAAARO010000016">
    <property type="protein sequence ID" value="KAF5734442.1"/>
    <property type="molecule type" value="Genomic_DNA"/>
</dbReference>
<dbReference type="PANTHER" id="PTHR33270">
    <property type="entry name" value="BNAC05G50380D PROTEIN"/>
    <property type="match status" value="1"/>
</dbReference>
<comment type="caution">
    <text evidence="2">The sequence shown here is derived from an EMBL/GenBank/DDBJ whole genome shotgun (WGS) entry which is preliminary data.</text>
</comment>
<dbReference type="Pfam" id="PF23156">
    <property type="entry name" value="DUF7054"/>
    <property type="match status" value="1"/>
</dbReference>
<dbReference type="Proteomes" id="UP000593562">
    <property type="component" value="Unassembled WGS sequence"/>
</dbReference>
<dbReference type="OrthoDB" id="651546at2759"/>
<organism evidence="2 3">
    <name type="scientific">Tripterygium wilfordii</name>
    <name type="common">Thunder God vine</name>
    <dbReference type="NCBI Taxonomy" id="458696"/>
    <lineage>
        <taxon>Eukaryota</taxon>
        <taxon>Viridiplantae</taxon>
        <taxon>Streptophyta</taxon>
        <taxon>Embryophyta</taxon>
        <taxon>Tracheophyta</taxon>
        <taxon>Spermatophyta</taxon>
        <taxon>Magnoliopsida</taxon>
        <taxon>eudicotyledons</taxon>
        <taxon>Gunneridae</taxon>
        <taxon>Pentapetalae</taxon>
        <taxon>rosids</taxon>
        <taxon>fabids</taxon>
        <taxon>Celastrales</taxon>
        <taxon>Celastraceae</taxon>
        <taxon>Tripterygium</taxon>
    </lineage>
</organism>
<gene>
    <name evidence="2" type="ORF">HS088_TW16G00891</name>
</gene>
<reference evidence="2 3" key="1">
    <citation type="journal article" date="2020" name="Nat. Commun.">
        <title>Genome of Tripterygium wilfordii and identification of cytochrome P450 involved in triptolide biosynthesis.</title>
        <authorList>
            <person name="Tu L."/>
            <person name="Su P."/>
            <person name="Zhang Z."/>
            <person name="Gao L."/>
            <person name="Wang J."/>
            <person name="Hu T."/>
            <person name="Zhou J."/>
            <person name="Zhang Y."/>
            <person name="Zhao Y."/>
            <person name="Liu Y."/>
            <person name="Song Y."/>
            <person name="Tong Y."/>
            <person name="Lu Y."/>
            <person name="Yang J."/>
            <person name="Xu C."/>
            <person name="Jia M."/>
            <person name="Peters R.J."/>
            <person name="Huang L."/>
            <person name="Gao W."/>
        </authorList>
    </citation>
    <scope>NUCLEOTIDE SEQUENCE [LARGE SCALE GENOMIC DNA]</scope>
    <source>
        <strain evidence="3">cv. XIE 37</strain>
        <tissue evidence="2">Leaf</tissue>
    </source>
</reference>
<dbReference type="AlphaFoldDB" id="A0A7J7CK57"/>
<accession>A0A7J7CK57</accession>
<proteinExistence type="predicted"/>
<evidence type="ECO:0000313" key="3">
    <source>
        <dbReference type="Proteomes" id="UP000593562"/>
    </source>
</evidence>
<dbReference type="InterPro" id="IPR055482">
    <property type="entry name" value="DUF7054"/>
</dbReference>
<feature type="domain" description="DUF7054" evidence="1">
    <location>
        <begin position="55"/>
        <end position="139"/>
    </location>
</feature>
<sequence length="170" mass="19429">MISRSITNPRRHESYPRRLQTFPLERHVGLVRRPGGIISVPGRLPENGDVSKTQKLTKLLLNVNIERTFGPVQVVMTMEDTVRDLIRAAVEICVKEKRRPLLKETDPDLFQLHYSQFSLTSLKADDNLRSLRSRNFFLCMKPSTASSCSKGAKMANQTSFPFTSFMDFLL</sequence>
<keyword evidence="3" id="KW-1185">Reference proteome</keyword>
<evidence type="ECO:0000259" key="1">
    <source>
        <dbReference type="Pfam" id="PF23156"/>
    </source>
</evidence>